<organism evidence="2">
    <name type="scientific">freshwater metagenome</name>
    <dbReference type="NCBI Taxonomy" id="449393"/>
    <lineage>
        <taxon>unclassified sequences</taxon>
        <taxon>metagenomes</taxon>
        <taxon>ecological metagenomes</taxon>
    </lineage>
</organism>
<name>A0A6J6U435_9ZZZZ</name>
<dbReference type="AlphaFoldDB" id="A0A6J6U435"/>
<dbReference type="PROSITE" id="PS51257">
    <property type="entry name" value="PROKAR_LIPOPROTEIN"/>
    <property type="match status" value="1"/>
</dbReference>
<dbReference type="EMBL" id="CAEZYU010000099">
    <property type="protein sequence ID" value="CAB4754018.1"/>
    <property type="molecule type" value="Genomic_DNA"/>
</dbReference>
<feature type="region of interest" description="Disordered" evidence="1">
    <location>
        <begin position="155"/>
        <end position="177"/>
    </location>
</feature>
<sequence>MNLSLRQLAAPAVVFVLLGSAACSSADAEAEGSTTRADSAATADESVGPTPEQVESLAGRYAHYDVVAYQSTDMKTLIISYGFTDLAMKDGSLMATESFCHAEHRGDQPIETTISDAATSAIKPIAVKVDVSLRNGKLHLKRPPTPTGIGIEFADPANDSLPTDPNDPRTVDDDGDGNPGITVHIKVTEEFQGDLYIARREIFQYEVTQQKNLSLIGTVTDNSEQLIIGASNPLFITRAEWLQVPDPSKSPIVLVPVEPSWDCEKLMTQSPEIFPAIPVVDW</sequence>
<dbReference type="EMBL" id="CAFBMG010000243">
    <property type="protein sequence ID" value="CAB4921240.1"/>
    <property type="molecule type" value="Genomic_DNA"/>
</dbReference>
<evidence type="ECO:0000313" key="2">
    <source>
        <dbReference type="EMBL" id="CAB4754018.1"/>
    </source>
</evidence>
<protein>
    <submittedName>
        <fullName evidence="2">Unannotated protein</fullName>
    </submittedName>
</protein>
<evidence type="ECO:0000256" key="1">
    <source>
        <dbReference type="SAM" id="MobiDB-lite"/>
    </source>
</evidence>
<reference evidence="2" key="1">
    <citation type="submission" date="2020-05" db="EMBL/GenBank/DDBJ databases">
        <authorList>
            <person name="Chiriac C."/>
            <person name="Salcher M."/>
            <person name="Ghai R."/>
            <person name="Kavagutti S V."/>
        </authorList>
    </citation>
    <scope>NUCLEOTIDE SEQUENCE</scope>
</reference>
<proteinExistence type="predicted"/>
<evidence type="ECO:0000313" key="3">
    <source>
        <dbReference type="EMBL" id="CAB4921240.1"/>
    </source>
</evidence>
<accession>A0A6J6U435</accession>
<gene>
    <name evidence="2" type="ORF">UFOPK2766_01813</name>
    <name evidence="3" type="ORF">UFOPK3519_01941</name>
</gene>